<dbReference type="InterPro" id="IPR024775">
    <property type="entry name" value="DinB-like"/>
</dbReference>
<feature type="domain" description="DinB-like" evidence="1">
    <location>
        <begin position="36"/>
        <end position="166"/>
    </location>
</feature>
<sequence length="178" mass="20828">MLDEVRYPIGRFEGSPYLTIQERQEYIRMIPELVGALRSVLNHLDSTRLSSPYRPEGWTPTQIVHHLADNDMNAYLRFKRALTEHNPSASSYREDLWGALHDYQTLPIEHSLVLLEALHYRFHVLLTGMMPEEFTRTLVTEALGQVTLDMALQRFVWHHRHHRAHIHSIIGERSSDPL</sequence>
<dbReference type="AlphaFoldDB" id="A0A9X2S782"/>
<name>A0A9X2S782_9BACL</name>
<keyword evidence="3" id="KW-1185">Reference proteome</keyword>
<dbReference type="EMBL" id="JANIPJ010000002">
    <property type="protein sequence ID" value="MCR2802775.1"/>
    <property type="molecule type" value="Genomic_DNA"/>
</dbReference>
<evidence type="ECO:0000313" key="2">
    <source>
        <dbReference type="EMBL" id="MCR2802775.1"/>
    </source>
</evidence>
<accession>A0A9X2S782</accession>
<dbReference type="Gene3D" id="1.20.120.450">
    <property type="entry name" value="dinb family like domain"/>
    <property type="match status" value="1"/>
</dbReference>
<evidence type="ECO:0000259" key="1">
    <source>
        <dbReference type="Pfam" id="PF12867"/>
    </source>
</evidence>
<evidence type="ECO:0000313" key="3">
    <source>
        <dbReference type="Proteomes" id="UP001141950"/>
    </source>
</evidence>
<organism evidence="2 3">
    <name type="scientific">Paenibacillus soyae</name>
    <dbReference type="NCBI Taxonomy" id="2969249"/>
    <lineage>
        <taxon>Bacteria</taxon>
        <taxon>Bacillati</taxon>
        <taxon>Bacillota</taxon>
        <taxon>Bacilli</taxon>
        <taxon>Bacillales</taxon>
        <taxon>Paenibacillaceae</taxon>
        <taxon>Paenibacillus</taxon>
    </lineage>
</organism>
<dbReference type="Pfam" id="PF12867">
    <property type="entry name" value="DinB_2"/>
    <property type="match status" value="1"/>
</dbReference>
<dbReference type="Proteomes" id="UP001141950">
    <property type="component" value="Unassembled WGS sequence"/>
</dbReference>
<dbReference type="InterPro" id="IPR034660">
    <property type="entry name" value="DinB/YfiT-like"/>
</dbReference>
<proteinExistence type="predicted"/>
<comment type="caution">
    <text evidence="2">The sequence shown here is derived from an EMBL/GenBank/DDBJ whole genome shotgun (WGS) entry which is preliminary data.</text>
</comment>
<dbReference type="GO" id="GO:0016787">
    <property type="term" value="F:hydrolase activity"/>
    <property type="evidence" value="ECO:0007669"/>
    <property type="project" value="UniProtKB-KW"/>
</dbReference>
<dbReference type="RefSeq" id="WP_257442501.1">
    <property type="nucleotide sequence ID" value="NZ_JANIPJ010000002.1"/>
</dbReference>
<keyword evidence="2" id="KW-0378">Hydrolase</keyword>
<dbReference type="NCBIfam" id="NF009807">
    <property type="entry name" value="PRK13291.1"/>
    <property type="match status" value="1"/>
</dbReference>
<dbReference type="SUPFAM" id="SSF109854">
    <property type="entry name" value="DinB/YfiT-like putative metalloenzymes"/>
    <property type="match status" value="1"/>
</dbReference>
<protein>
    <submittedName>
        <fullName evidence="2">Metal-dependent hydrolase</fullName>
    </submittedName>
</protein>
<reference evidence="2" key="1">
    <citation type="submission" date="2022-08" db="EMBL/GenBank/DDBJ databases">
        <title>The genomic sequence of strain Paenibacillus sp. SCIV0701.</title>
        <authorList>
            <person name="Zhao H."/>
        </authorList>
    </citation>
    <scope>NUCLEOTIDE SEQUENCE</scope>
    <source>
        <strain evidence="2">SCIV0701</strain>
    </source>
</reference>
<gene>
    <name evidence="2" type="ORF">NQZ67_02670</name>
</gene>